<dbReference type="RefSeq" id="WP_192279774.1">
    <property type="nucleotide sequence ID" value="NZ_JACZDF010000004.1"/>
</dbReference>
<gene>
    <name evidence="3" type="ORF">IGS67_08730</name>
</gene>
<organism evidence="3 4">
    <name type="scientific">Flavimobilis rhizosphaerae</name>
    <dbReference type="NCBI Taxonomy" id="2775421"/>
    <lineage>
        <taxon>Bacteria</taxon>
        <taxon>Bacillati</taxon>
        <taxon>Actinomycetota</taxon>
        <taxon>Actinomycetes</taxon>
        <taxon>Micrococcales</taxon>
        <taxon>Jonesiaceae</taxon>
        <taxon>Flavimobilis</taxon>
    </lineage>
</organism>
<accession>A0ABR9DR31</accession>
<evidence type="ECO:0000256" key="2">
    <source>
        <dbReference type="SAM" id="Phobius"/>
    </source>
</evidence>
<comment type="caution">
    <text evidence="3">The sequence shown here is derived from an EMBL/GenBank/DDBJ whole genome shotgun (WGS) entry which is preliminary data.</text>
</comment>
<reference evidence="3 4" key="1">
    <citation type="submission" date="2020-09" db="EMBL/GenBank/DDBJ databases">
        <title>Flavimobilis rhizosphaerae sp. nov., isolated from rhizosphere soil of Spartina alterniflora.</title>
        <authorList>
            <person name="Hanqin C."/>
        </authorList>
    </citation>
    <scope>NUCLEOTIDE SEQUENCE [LARGE SCALE GENOMIC DNA]</scope>
    <source>
        <strain evidence="3 4">GY 10621</strain>
    </source>
</reference>
<protein>
    <recommendedName>
        <fullName evidence="5">Peptidase family M48</fullName>
    </recommendedName>
</protein>
<evidence type="ECO:0008006" key="5">
    <source>
        <dbReference type="Google" id="ProtNLM"/>
    </source>
</evidence>
<keyword evidence="2" id="KW-0812">Transmembrane</keyword>
<feature type="transmembrane region" description="Helical" evidence="2">
    <location>
        <begin position="6"/>
        <end position="25"/>
    </location>
</feature>
<keyword evidence="4" id="KW-1185">Reference proteome</keyword>
<dbReference type="Gene3D" id="3.30.2010.10">
    <property type="entry name" value="Metalloproteases ('zincins'), catalytic domain"/>
    <property type="match status" value="1"/>
</dbReference>
<dbReference type="EMBL" id="JACZDF010000004">
    <property type="protein sequence ID" value="MBD9699571.1"/>
    <property type="molecule type" value="Genomic_DNA"/>
</dbReference>
<dbReference type="Proteomes" id="UP000642107">
    <property type="component" value="Unassembled WGS sequence"/>
</dbReference>
<keyword evidence="2" id="KW-0472">Membrane</keyword>
<evidence type="ECO:0000313" key="3">
    <source>
        <dbReference type="EMBL" id="MBD9699571.1"/>
    </source>
</evidence>
<evidence type="ECO:0000256" key="1">
    <source>
        <dbReference type="SAM" id="MobiDB-lite"/>
    </source>
</evidence>
<evidence type="ECO:0000313" key="4">
    <source>
        <dbReference type="Proteomes" id="UP000642107"/>
    </source>
</evidence>
<keyword evidence="2" id="KW-1133">Transmembrane helix</keyword>
<name>A0ABR9DR31_9MICO</name>
<proteinExistence type="predicted"/>
<feature type="transmembrane region" description="Helical" evidence="2">
    <location>
        <begin position="37"/>
        <end position="62"/>
    </location>
</feature>
<sequence length="281" mass="29372">MTPLATSVLVLGAALLVVVLAPRLLATRAWQVRWPTLALGAWTLAVLLGAALASAALAVLVVDVVSGPRPAQGLVGGVATTLGAWGGLALTGAALLVTARHAGELARADATDRRAVRGTLELEAQTYELRDGVLLVRTQGDGFGACAAPGDVPLVAWSIRTEEALGGAGLRAVLAHELAHLRRRHHTLLWLAELNARCVPHRFRAGRAPLDAVRLLVELVADDVAARQAGAPELAAALRTLGRLTENPSLDLRAARVEQRHPRRGAAHLTSTGPVPHPPVE</sequence>
<feature type="region of interest" description="Disordered" evidence="1">
    <location>
        <begin position="258"/>
        <end position="281"/>
    </location>
</feature>
<feature type="transmembrane region" description="Helical" evidence="2">
    <location>
        <begin position="74"/>
        <end position="97"/>
    </location>
</feature>